<accession>A0A9N8WS05</accession>
<dbReference type="Proteomes" id="UP000789396">
    <property type="component" value="Unassembled WGS sequence"/>
</dbReference>
<name>A0A9N8WS05_9GLOM</name>
<dbReference type="EMBL" id="CAJVPZ010001513">
    <property type="protein sequence ID" value="CAG8493909.1"/>
    <property type="molecule type" value="Genomic_DNA"/>
</dbReference>
<sequence length="225" mass="26792">MTNKKTIQYDALSVAKYLLSLDPNREYFGNKKMPNRSIIKGNFRLNQMLYLLQIFYHLKQKKTLFSDNLYAWENGVIVYKLYLQKNGQDTNAIAKEDQKTIATCFRYLKDIPDRVLQEPFLVYGTEDGDYIFLKISSRPKEYLEQFEFSPDNKPSSLYKDKNFVETNILIYIEQDLFPDLLNKTTRLVEQGQLILPEAFQEIKKKVKECFRDNKFRGNRYQVRVK</sequence>
<dbReference type="AlphaFoldDB" id="A0A9N8WS05"/>
<proteinExistence type="predicted"/>
<keyword evidence="2" id="KW-1185">Reference proteome</keyword>
<organism evidence="1 2">
    <name type="scientific">Racocetra fulgida</name>
    <dbReference type="NCBI Taxonomy" id="60492"/>
    <lineage>
        <taxon>Eukaryota</taxon>
        <taxon>Fungi</taxon>
        <taxon>Fungi incertae sedis</taxon>
        <taxon>Mucoromycota</taxon>
        <taxon>Glomeromycotina</taxon>
        <taxon>Glomeromycetes</taxon>
        <taxon>Diversisporales</taxon>
        <taxon>Gigasporaceae</taxon>
        <taxon>Racocetra</taxon>
    </lineage>
</organism>
<evidence type="ECO:0000313" key="1">
    <source>
        <dbReference type="EMBL" id="CAG8493909.1"/>
    </source>
</evidence>
<evidence type="ECO:0000313" key="2">
    <source>
        <dbReference type="Proteomes" id="UP000789396"/>
    </source>
</evidence>
<reference evidence="1" key="1">
    <citation type="submission" date="2021-06" db="EMBL/GenBank/DDBJ databases">
        <authorList>
            <person name="Kallberg Y."/>
            <person name="Tangrot J."/>
            <person name="Rosling A."/>
        </authorList>
    </citation>
    <scope>NUCLEOTIDE SEQUENCE</scope>
    <source>
        <strain evidence="1">IN212</strain>
    </source>
</reference>
<dbReference type="OrthoDB" id="10554637at2759"/>
<gene>
    <name evidence="1" type="ORF">RFULGI_LOCUS2113</name>
</gene>
<protein>
    <submittedName>
        <fullName evidence="1">12904_t:CDS:1</fullName>
    </submittedName>
</protein>
<comment type="caution">
    <text evidence="1">The sequence shown here is derived from an EMBL/GenBank/DDBJ whole genome shotgun (WGS) entry which is preliminary data.</text>
</comment>